<dbReference type="AlphaFoldDB" id="A0A1H9VXZ6"/>
<dbReference type="Proteomes" id="UP000199318">
    <property type="component" value="Unassembled WGS sequence"/>
</dbReference>
<keyword evidence="2" id="KW-1185">Reference proteome</keyword>
<comment type="caution">
    <text evidence="1">The sequence shown here is derived from an EMBL/GenBank/DDBJ whole genome shotgun (WGS) entry which is preliminary data.</text>
</comment>
<name>A0A1H9VXZ6_9BACI</name>
<evidence type="ECO:0000313" key="2">
    <source>
        <dbReference type="Proteomes" id="UP000199318"/>
    </source>
</evidence>
<proteinExistence type="predicted"/>
<gene>
    <name evidence="1" type="ORF">SAMN05444126_12523</name>
</gene>
<sequence>MFNLLLVISCMIVGGGVAYFWGKSFGEQKSGSKND</sequence>
<dbReference type="STRING" id="1464123.SAMN05444126_12523"/>
<evidence type="ECO:0000313" key="1">
    <source>
        <dbReference type="EMBL" id="SES26660.1"/>
    </source>
</evidence>
<protein>
    <submittedName>
        <fullName evidence="1">Uncharacterized protein</fullName>
    </submittedName>
</protein>
<reference evidence="2" key="1">
    <citation type="submission" date="2016-10" db="EMBL/GenBank/DDBJ databases">
        <authorList>
            <person name="de Groot N.N."/>
        </authorList>
    </citation>
    <scope>NUCLEOTIDE SEQUENCE [LARGE SCALE GENOMIC DNA]</scope>
    <source>
        <strain evidence="2">10nlg</strain>
    </source>
</reference>
<accession>A0A1H9VXZ6</accession>
<organism evidence="1 2">
    <name type="scientific">Salisediminibacterium halotolerans</name>
    <dbReference type="NCBI Taxonomy" id="517425"/>
    <lineage>
        <taxon>Bacteria</taxon>
        <taxon>Bacillati</taxon>
        <taxon>Bacillota</taxon>
        <taxon>Bacilli</taxon>
        <taxon>Bacillales</taxon>
        <taxon>Bacillaceae</taxon>
        <taxon>Salisediminibacterium</taxon>
    </lineage>
</organism>
<dbReference type="EMBL" id="FOGV01000025">
    <property type="protein sequence ID" value="SES26660.1"/>
    <property type="molecule type" value="Genomic_DNA"/>
</dbReference>